<feature type="region of interest" description="Disordered" evidence="2">
    <location>
        <begin position="1"/>
        <end position="42"/>
    </location>
</feature>
<dbReference type="InterPro" id="IPR006680">
    <property type="entry name" value="Amidohydro-rel"/>
</dbReference>
<dbReference type="GO" id="GO:0019748">
    <property type="term" value="P:secondary metabolic process"/>
    <property type="evidence" value="ECO:0007669"/>
    <property type="project" value="TreeGrafter"/>
</dbReference>
<dbReference type="PATRIC" id="fig|1227499.3.peg.585"/>
<dbReference type="PANTHER" id="PTHR21240:SF28">
    <property type="entry name" value="ISO-OROTATE DECARBOXYLASE (EUROFUNG)"/>
    <property type="match status" value="1"/>
</dbReference>
<gene>
    <name evidence="4" type="ORF">C493_02848</name>
</gene>
<dbReference type="RefSeq" id="WP_007257880.1">
    <property type="nucleotide sequence ID" value="NZ_AOHZ01000014.1"/>
</dbReference>
<feature type="compositionally biased region" description="Acidic residues" evidence="2">
    <location>
        <begin position="31"/>
        <end position="40"/>
    </location>
</feature>
<dbReference type="EMBL" id="AOHZ01000014">
    <property type="protein sequence ID" value="ELY61217.1"/>
    <property type="molecule type" value="Genomic_DNA"/>
</dbReference>
<keyword evidence="1" id="KW-0456">Lyase</keyword>
<dbReference type="Pfam" id="PF04909">
    <property type="entry name" value="Amidohydro_2"/>
    <property type="match status" value="1"/>
</dbReference>
<dbReference type="Gene3D" id="3.20.20.140">
    <property type="entry name" value="Metal-dependent hydrolases"/>
    <property type="match status" value="1"/>
</dbReference>
<name>L9XHY1_9EURY</name>
<reference evidence="4 5" key="1">
    <citation type="journal article" date="2014" name="PLoS Genet.">
        <title>Phylogenetically driven sequencing of extremely halophilic archaea reveals strategies for static and dynamic osmo-response.</title>
        <authorList>
            <person name="Becker E.A."/>
            <person name="Seitzer P.M."/>
            <person name="Tritt A."/>
            <person name="Larsen D."/>
            <person name="Krusor M."/>
            <person name="Yao A.I."/>
            <person name="Wu D."/>
            <person name="Madern D."/>
            <person name="Eisen J.A."/>
            <person name="Darling A.E."/>
            <person name="Facciotti M.T."/>
        </authorList>
    </citation>
    <scope>NUCLEOTIDE SEQUENCE [LARGE SCALE GENOMIC DNA]</scope>
    <source>
        <strain evidence="4 5">JCM 12255</strain>
    </source>
</reference>
<dbReference type="Proteomes" id="UP000011602">
    <property type="component" value="Unassembled WGS sequence"/>
</dbReference>
<accession>L9XHY1</accession>
<dbReference type="SUPFAM" id="SSF51556">
    <property type="entry name" value="Metallo-dependent hydrolases"/>
    <property type="match status" value="1"/>
</dbReference>
<dbReference type="InterPro" id="IPR032466">
    <property type="entry name" value="Metal_Hydrolase"/>
</dbReference>
<evidence type="ECO:0000313" key="5">
    <source>
        <dbReference type="Proteomes" id="UP000011602"/>
    </source>
</evidence>
<keyword evidence="4" id="KW-0378">Hydrolase</keyword>
<comment type="caution">
    <text evidence="4">The sequence shown here is derived from an EMBL/GenBank/DDBJ whole genome shotgun (WGS) entry which is preliminary data.</text>
</comment>
<organism evidence="4 5">
    <name type="scientific">Natronolimnohabitans innermongolicus JCM 12255</name>
    <dbReference type="NCBI Taxonomy" id="1227499"/>
    <lineage>
        <taxon>Archaea</taxon>
        <taxon>Methanobacteriati</taxon>
        <taxon>Methanobacteriota</taxon>
        <taxon>Stenosarchaea group</taxon>
        <taxon>Halobacteria</taxon>
        <taxon>Halobacteriales</taxon>
        <taxon>Natrialbaceae</taxon>
        <taxon>Natronolimnohabitans</taxon>
    </lineage>
</organism>
<proteinExistence type="predicted"/>
<evidence type="ECO:0000256" key="2">
    <source>
        <dbReference type="SAM" id="MobiDB-lite"/>
    </source>
</evidence>
<feature type="domain" description="Amidohydrolase-related" evidence="3">
    <location>
        <begin position="43"/>
        <end position="302"/>
    </location>
</feature>
<dbReference type="GO" id="GO:0005737">
    <property type="term" value="C:cytoplasm"/>
    <property type="evidence" value="ECO:0007669"/>
    <property type="project" value="TreeGrafter"/>
</dbReference>
<keyword evidence="5" id="KW-1185">Reference proteome</keyword>
<evidence type="ECO:0000313" key="4">
    <source>
        <dbReference type="EMBL" id="ELY61217.1"/>
    </source>
</evidence>
<dbReference type="STRING" id="1227499.C493_02848"/>
<sequence length="314" mass="34852">MGGYGGLSATTSGFASPDTGSDGSTAASDDGGPDDVDDLPLFDAHTHITPAGARGREPLSAAQLVDWMDAVGVDRAVVLPFDSPESFPVQVPTPWVLEEVEAYPDRLVPFCSIDPWDVDDWETATELLERYIERGARGFGELKVEMDIDDDRLEPLYERCGDYGLPIIFHTDQHTMTDDVGLPRLEDVLASYPDVDFVAHAHGWWAHIDGDVEPADLGDIPEGEITSRGRIWDLLTEYDNVYGDISTLAGWNALTRDREAGQAFLEAHHDQIVFGSDYLFPDQAIPHLDLFDEFDLELDAWADIRYRNIEGLLR</sequence>
<dbReference type="InterPro" id="IPR032465">
    <property type="entry name" value="ACMSD"/>
</dbReference>
<evidence type="ECO:0000259" key="3">
    <source>
        <dbReference type="Pfam" id="PF04909"/>
    </source>
</evidence>
<protein>
    <submittedName>
        <fullName evidence="4">Amidohydrolase 2</fullName>
    </submittedName>
</protein>
<feature type="compositionally biased region" description="Polar residues" evidence="2">
    <location>
        <begin position="8"/>
        <end position="27"/>
    </location>
</feature>
<dbReference type="GO" id="GO:0016787">
    <property type="term" value="F:hydrolase activity"/>
    <property type="evidence" value="ECO:0007669"/>
    <property type="project" value="UniProtKB-KW"/>
</dbReference>
<evidence type="ECO:0000256" key="1">
    <source>
        <dbReference type="ARBA" id="ARBA00023239"/>
    </source>
</evidence>
<dbReference type="GO" id="GO:0016831">
    <property type="term" value="F:carboxy-lyase activity"/>
    <property type="evidence" value="ECO:0007669"/>
    <property type="project" value="InterPro"/>
</dbReference>
<dbReference type="PANTHER" id="PTHR21240">
    <property type="entry name" value="2-AMINO-3-CARBOXYLMUCONATE-6-SEMIALDEHYDE DECARBOXYLASE"/>
    <property type="match status" value="1"/>
</dbReference>
<dbReference type="eggNOG" id="arCOG01931">
    <property type="taxonomic scope" value="Archaea"/>
</dbReference>
<dbReference type="AlphaFoldDB" id="L9XHY1"/>